<comment type="similarity">
    <text evidence="1">Belongs to the BCOR family.</text>
</comment>
<dbReference type="PANTHER" id="PTHR24117">
    <property type="entry name" value="AGAP007537-PB"/>
    <property type="match status" value="1"/>
</dbReference>
<evidence type="ECO:0000313" key="4">
    <source>
        <dbReference type="Proteomes" id="UP000694523"/>
    </source>
</evidence>
<evidence type="ECO:0000256" key="1">
    <source>
        <dbReference type="ARBA" id="ARBA00034703"/>
    </source>
</evidence>
<reference evidence="3" key="2">
    <citation type="submission" date="2025-09" db="UniProtKB">
        <authorList>
            <consortium name="Ensembl"/>
        </authorList>
    </citation>
    <scope>IDENTIFICATION</scope>
</reference>
<dbReference type="PANTHER" id="PTHR24117:SF6">
    <property type="entry name" value="BCL-6 COREPRESSOR-LIKE PROTEIN 1"/>
    <property type="match status" value="1"/>
</dbReference>
<dbReference type="InterPro" id="IPR047144">
    <property type="entry name" value="BCOR-like"/>
</dbReference>
<dbReference type="Pfam" id="PF16553">
    <property type="entry name" value="PUFD"/>
    <property type="match status" value="1"/>
</dbReference>
<name>A0A8C6TBE1_9GOBI</name>
<evidence type="ECO:0000313" key="3">
    <source>
        <dbReference type="Ensembl" id="ENSNMLP00000019071.1"/>
    </source>
</evidence>
<dbReference type="Gene3D" id="3.10.260.40">
    <property type="entry name" value="BCL-6 corepressor, PCGF1 binding domain"/>
    <property type="match status" value="1"/>
</dbReference>
<keyword evidence="4" id="KW-1185">Reference proteome</keyword>
<organism evidence="3 4">
    <name type="scientific">Neogobius melanostomus</name>
    <name type="common">round goby</name>
    <dbReference type="NCBI Taxonomy" id="47308"/>
    <lineage>
        <taxon>Eukaryota</taxon>
        <taxon>Metazoa</taxon>
        <taxon>Chordata</taxon>
        <taxon>Craniata</taxon>
        <taxon>Vertebrata</taxon>
        <taxon>Euteleostomi</taxon>
        <taxon>Actinopterygii</taxon>
        <taxon>Neopterygii</taxon>
        <taxon>Teleostei</taxon>
        <taxon>Neoteleostei</taxon>
        <taxon>Acanthomorphata</taxon>
        <taxon>Gobiaria</taxon>
        <taxon>Gobiiformes</taxon>
        <taxon>Gobioidei</taxon>
        <taxon>Gobiidae</taxon>
        <taxon>Benthophilinae</taxon>
        <taxon>Neogobiini</taxon>
        <taxon>Neogobius</taxon>
    </lineage>
</organism>
<dbReference type="InterPro" id="IPR032365">
    <property type="entry name" value="PUFD"/>
</dbReference>
<evidence type="ECO:0000259" key="2">
    <source>
        <dbReference type="Pfam" id="PF16553"/>
    </source>
</evidence>
<dbReference type="Ensembl" id="ENSNMLT00000021438.1">
    <property type="protein sequence ID" value="ENSNMLP00000019071.1"/>
    <property type="gene ID" value="ENSNMLG00000012523.1"/>
</dbReference>
<proteinExistence type="inferred from homology"/>
<protein>
    <recommendedName>
        <fullName evidence="2">BCL-6 corepressor PCGF1 binding domain-containing protein</fullName>
    </recommendedName>
</protein>
<reference evidence="3" key="1">
    <citation type="submission" date="2025-08" db="UniProtKB">
        <authorList>
            <consortium name="Ensembl"/>
        </authorList>
    </citation>
    <scope>IDENTIFICATION</scope>
</reference>
<dbReference type="InterPro" id="IPR038227">
    <property type="entry name" value="PUFD_som_sf"/>
</dbReference>
<dbReference type="GO" id="GO:0005634">
    <property type="term" value="C:nucleus"/>
    <property type="evidence" value="ECO:0007669"/>
    <property type="project" value="TreeGrafter"/>
</dbReference>
<accession>A0A8C6TBE1</accession>
<sequence length="174" mass="20520">MKAFLSEYFTDLQGRSEQDPGLHWDFYSSSLFETEQEPCWDFLLSEQNQDVELDAGLKSEKEPDEDCLVFEFSSEPLLPCYHVQVSLTQGFCNWFLLAEVLKRVKMSARIFRARYPHLEVVSLPYAELVKQVSVSQVSPVWLQCRRANMKRLKTRRVRKDMWSWCAVYQSSRDC</sequence>
<dbReference type="Proteomes" id="UP000694523">
    <property type="component" value="Unplaced"/>
</dbReference>
<feature type="domain" description="BCL-6 corepressor PCGF1 binding" evidence="2">
    <location>
        <begin position="65"/>
        <end position="138"/>
    </location>
</feature>
<dbReference type="AlphaFoldDB" id="A0A8C6TBE1"/>
<dbReference type="GO" id="GO:0000122">
    <property type="term" value="P:negative regulation of transcription by RNA polymerase II"/>
    <property type="evidence" value="ECO:0007669"/>
    <property type="project" value="TreeGrafter"/>
</dbReference>
<dbReference type="GO" id="GO:0003714">
    <property type="term" value="F:transcription corepressor activity"/>
    <property type="evidence" value="ECO:0007669"/>
    <property type="project" value="TreeGrafter"/>
</dbReference>